<keyword evidence="1" id="KW-0472">Membrane</keyword>
<accession>A0A430HD61</accession>
<dbReference type="AlphaFoldDB" id="A0A430HD61"/>
<feature type="transmembrane region" description="Helical" evidence="1">
    <location>
        <begin position="144"/>
        <end position="167"/>
    </location>
</feature>
<organism evidence="2 3">
    <name type="scientific">Massilia atriviolacea</name>
    <dbReference type="NCBI Taxonomy" id="2495579"/>
    <lineage>
        <taxon>Bacteria</taxon>
        <taxon>Pseudomonadati</taxon>
        <taxon>Pseudomonadota</taxon>
        <taxon>Betaproteobacteria</taxon>
        <taxon>Burkholderiales</taxon>
        <taxon>Oxalobacteraceae</taxon>
        <taxon>Telluria group</taxon>
        <taxon>Massilia</taxon>
    </lineage>
</organism>
<dbReference type="Proteomes" id="UP000278085">
    <property type="component" value="Unassembled WGS sequence"/>
</dbReference>
<proteinExistence type="predicted"/>
<gene>
    <name evidence="2" type="ORF">EJB06_29135</name>
</gene>
<dbReference type="RefSeq" id="WP_126077541.1">
    <property type="nucleotide sequence ID" value="NZ_CP051166.1"/>
</dbReference>
<evidence type="ECO:0000313" key="2">
    <source>
        <dbReference type="EMBL" id="RSZ55476.1"/>
    </source>
</evidence>
<feature type="transmembrane region" description="Helical" evidence="1">
    <location>
        <begin position="60"/>
        <end position="84"/>
    </location>
</feature>
<reference evidence="2 3" key="1">
    <citation type="submission" date="2018-12" db="EMBL/GenBank/DDBJ databases">
        <authorList>
            <person name="Yang E."/>
        </authorList>
    </citation>
    <scope>NUCLEOTIDE SEQUENCE [LARGE SCALE GENOMIC DNA]</scope>
    <source>
        <strain evidence="2 3">SOD</strain>
    </source>
</reference>
<feature type="transmembrane region" description="Helical" evidence="1">
    <location>
        <begin position="105"/>
        <end position="124"/>
    </location>
</feature>
<evidence type="ECO:0000256" key="1">
    <source>
        <dbReference type="SAM" id="Phobius"/>
    </source>
</evidence>
<keyword evidence="1" id="KW-0812">Transmembrane</keyword>
<name>A0A430HD61_9BURK</name>
<keyword evidence="3" id="KW-1185">Reference proteome</keyword>
<evidence type="ECO:0000313" key="3">
    <source>
        <dbReference type="Proteomes" id="UP000278085"/>
    </source>
</evidence>
<dbReference type="EMBL" id="RXLQ01000025">
    <property type="protein sequence ID" value="RSZ55476.1"/>
    <property type="molecule type" value="Genomic_DNA"/>
</dbReference>
<protein>
    <submittedName>
        <fullName evidence="2">Uncharacterized protein</fullName>
    </submittedName>
</protein>
<keyword evidence="1" id="KW-1133">Transmembrane helix</keyword>
<dbReference type="PROSITE" id="PS51257">
    <property type="entry name" value="PROKAR_LIPOPROTEIN"/>
    <property type="match status" value="1"/>
</dbReference>
<feature type="transmembrane region" description="Helical" evidence="1">
    <location>
        <begin position="20"/>
        <end position="40"/>
    </location>
</feature>
<comment type="caution">
    <text evidence="2">The sequence shown here is derived from an EMBL/GenBank/DDBJ whole genome shotgun (WGS) entry which is preliminary data.</text>
</comment>
<sequence length="179" mass="19925">MHQAPRAIFSPLISKRTAGLVVLAVAVFLACIILFLPQNADLSWIYLTPDALAMSQRSYFPSSLALAYSCAIYGGVASALLTSFAEGDLRALSMIRQKHTPGWRFLSDLFVVIFVLLLLTIEFSNYAAIVLRIDLAISTNKFFAILWVEGLFGFIYTGLIVCFFDLAELIRKKYAGKQR</sequence>